<reference evidence="1 2" key="1">
    <citation type="submission" date="2014-07" db="EMBL/GenBank/DDBJ databases">
        <title>Genome of Chryseobacterium piperi CTM.</title>
        <authorList>
            <person name="Pipes S.E."/>
            <person name="Stropko S.J."/>
            <person name="Newman J.D."/>
        </authorList>
    </citation>
    <scope>NUCLEOTIDE SEQUENCE [LARGE SCALE GENOMIC DNA]</scope>
    <source>
        <strain evidence="1 2">CTM</strain>
    </source>
</reference>
<dbReference type="KEGG" id="cpip:CJF12_20000"/>
<dbReference type="eggNOG" id="COG3210">
    <property type="taxonomic scope" value="Bacteria"/>
</dbReference>
<keyword evidence="2" id="KW-1185">Reference proteome</keyword>
<dbReference type="AlphaFoldDB" id="A0A086B8I5"/>
<proteinExistence type="predicted"/>
<evidence type="ECO:0000313" key="2">
    <source>
        <dbReference type="Proteomes" id="UP000028709"/>
    </source>
</evidence>
<name>A0A086B8I5_9FLAO</name>
<dbReference type="Proteomes" id="UP000028709">
    <property type="component" value="Unassembled WGS sequence"/>
</dbReference>
<organism evidence="1 2">
    <name type="scientific">Chryseobacterium piperi</name>
    <dbReference type="NCBI Taxonomy" id="558152"/>
    <lineage>
        <taxon>Bacteria</taxon>
        <taxon>Pseudomonadati</taxon>
        <taxon>Bacteroidota</taxon>
        <taxon>Flavobacteriia</taxon>
        <taxon>Flavobacteriales</taxon>
        <taxon>Weeksellaceae</taxon>
        <taxon>Chryseobacterium group</taxon>
        <taxon>Chryseobacterium</taxon>
    </lineage>
</organism>
<dbReference type="OrthoDB" id="1232418at2"/>
<accession>A0A086B8I5</accession>
<evidence type="ECO:0000313" key="1">
    <source>
        <dbReference type="EMBL" id="KFF25249.1"/>
    </source>
</evidence>
<comment type="caution">
    <text evidence="1">The sequence shown here is derived from an EMBL/GenBank/DDBJ whole genome shotgun (WGS) entry which is preliminary data.</text>
</comment>
<dbReference type="EMBL" id="JPRJ01000023">
    <property type="protein sequence ID" value="KFF25249.1"/>
    <property type="molecule type" value="Genomic_DNA"/>
</dbReference>
<gene>
    <name evidence="1" type="ORF">IQ37_12640</name>
</gene>
<dbReference type="RefSeq" id="WP_034685578.1">
    <property type="nucleotide sequence ID" value="NZ_CP023049.2"/>
</dbReference>
<protein>
    <submittedName>
        <fullName evidence="1">Uncharacterized protein</fullName>
    </submittedName>
</protein>
<sequence length="292" mass="30963">MFKISPGATTLVKLGTLAAKAGAHSFTQGVVSTVLGGNFWSGVLSAAFTSVSNDLLGLAGEGSILASNGFALFSGAVTGGVGSVLGGGNFWMGAGQGLIVTAFNFLAHKETTVVEENNTDGDCSTCPKNAKNGQFYTEDYTIFDKEFWTWDNISNGRRSYSYWNDEWKEIKPFAGTVPIGPAGSFNILKLKSLKSALSLFKGGKLTNAGRAVTKHPEYFGFESTEALMKVFRSPSAINNLGATTVKNILRNGVRTTGSGGRYPQGWVTYTLPNGNAASWTVDGIFIGFRGLK</sequence>